<proteinExistence type="predicted"/>
<keyword evidence="1" id="KW-0472">Membrane</keyword>
<dbReference type="NCBIfam" id="NF037970">
    <property type="entry name" value="vanZ_1"/>
    <property type="match status" value="1"/>
</dbReference>
<gene>
    <name evidence="3" type="ORF">SAMN04488695_10165</name>
</gene>
<keyword evidence="4" id="KW-1185">Reference proteome</keyword>
<organism evidence="3 4">
    <name type="scientific">Proteiniclasticum ruminis</name>
    <dbReference type="NCBI Taxonomy" id="398199"/>
    <lineage>
        <taxon>Bacteria</taxon>
        <taxon>Bacillati</taxon>
        <taxon>Bacillota</taxon>
        <taxon>Clostridia</taxon>
        <taxon>Eubacteriales</taxon>
        <taxon>Clostridiaceae</taxon>
        <taxon>Proteiniclasticum</taxon>
    </lineage>
</organism>
<feature type="domain" description="VanZ-like" evidence="2">
    <location>
        <begin position="13"/>
        <end position="138"/>
    </location>
</feature>
<evidence type="ECO:0000256" key="1">
    <source>
        <dbReference type="SAM" id="Phobius"/>
    </source>
</evidence>
<accession>A0A1I4XLX1</accession>
<protein>
    <submittedName>
        <fullName evidence="3">VanZ like family protein</fullName>
    </submittedName>
</protein>
<dbReference type="STRING" id="398199.SAMN05421804_102337"/>
<dbReference type="PIRSF" id="PIRSF019083">
    <property type="entry name" value="UCP019083_VanZ"/>
    <property type="match status" value="1"/>
</dbReference>
<evidence type="ECO:0000313" key="3">
    <source>
        <dbReference type="EMBL" id="SFN26834.1"/>
    </source>
</evidence>
<evidence type="ECO:0000313" key="4">
    <source>
        <dbReference type="Proteomes" id="UP000181899"/>
    </source>
</evidence>
<dbReference type="AlphaFoldDB" id="A0A1I4XLX1"/>
<feature type="transmembrane region" description="Helical" evidence="1">
    <location>
        <begin position="61"/>
        <end position="82"/>
    </location>
</feature>
<dbReference type="EMBL" id="FOVK01000001">
    <property type="protein sequence ID" value="SFN26834.1"/>
    <property type="molecule type" value="Genomic_DNA"/>
</dbReference>
<keyword evidence="1" id="KW-1133">Transmembrane helix</keyword>
<dbReference type="InterPro" id="IPR016747">
    <property type="entry name" value="Phosphotransbutyrylase"/>
</dbReference>
<reference evidence="3 4" key="1">
    <citation type="submission" date="2016-10" db="EMBL/GenBank/DDBJ databases">
        <authorList>
            <person name="de Groot N.N."/>
        </authorList>
    </citation>
    <scope>NUCLEOTIDE SEQUENCE [LARGE SCALE GENOMIC DNA]</scope>
    <source>
        <strain evidence="3 4">ML2</strain>
    </source>
</reference>
<feature type="transmembrane region" description="Helical" evidence="1">
    <location>
        <begin position="121"/>
        <end position="138"/>
    </location>
</feature>
<evidence type="ECO:0000259" key="2">
    <source>
        <dbReference type="Pfam" id="PF04892"/>
    </source>
</evidence>
<name>A0A1I4XLX1_9CLOT</name>
<dbReference type="OrthoDB" id="291892at2"/>
<dbReference type="InterPro" id="IPR006976">
    <property type="entry name" value="VanZ-like"/>
</dbReference>
<keyword evidence="1" id="KW-0812">Transmembrane</keyword>
<dbReference type="Proteomes" id="UP000181899">
    <property type="component" value="Unassembled WGS sequence"/>
</dbReference>
<sequence length="160" mass="18580">MKQKLHPYRSVPALLWMGFIFYLSSQDGNASGHLSGGLSDVLYSILQWLRIPLSEETFHFILRKGAHFTAYLLLGLLFAFWLEAKNFKDYVLCLFYSFLYALSDELHQRFVPGRSRELRDVLIDSSGAFTGLLFLSIVQRIRSFYSEMHQEKKKKAAAMR</sequence>
<dbReference type="RefSeq" id="WP_074908783.1">
    <property type="nucleotide sequence ID" value="NZ_FOVK01000001.1"/>
</dbReference>
<dbReference type="Pfam" id="PF04892">
    <property type="entry name" value="VanZ"/>
    <property type="match status" value="1"/>
</dbReference>